<protein>
    <submittedName>
        <fullName evidence="1">Tyrosine-protein phosphatase siw14</fullName>
        <ecNumber evidence="1">3.1.3.48</ecNumber>
    </submittedName>
</protein>
<name>A0ACC2Z3S6_9PEZI</name>
<dbReference type="Proteomes" id="UP001172680">
    <property type="component" value="Unassembled WGS sequence"/>
</dbReference>
<accession>A0ACC2Z3S6</accession>
<dbReference type="EC" id="3.1.3.48" evidence="1"/>
<evidence type="ECO:0000313" key="1">
    <source>
        <dbReference type="EMBL" id="KAJ9642308.1"/>
    </source>
</evidence>
<dbReference type="EMBL" id="JAPDRP010000013">
    <property type="protein sequence ID" value="KAJ9642308.1"/>
    <property type="molecule type" value="Genomic_DNA"/>
</dbReference>
<gene>
    <name evidence="1" type="primary">SIW14</name>
    <name evidence="1" type="ORF">H2199_004688</name>
</gene>
<proteinExistence type="predicted"/>
<keyword evidence="1" id="KW-0378">Hydrolase</keyword>
<organism evidence="1 2">
    <name type="scientific">Coniosporium tulheliwenetii</name>
    <dbReference type="NCBI Taxonomy" id="3383036"/>
    <lineage>
        <taxon>Eukaryota</taxon>
        <taxon>Fungi</taxon>
        <taxon>Dikarya</taxon>
        <taxon>Ascomycota</taxon>
        <taxon>Pezizomycotina</taxon>
        <taxon>Dothideomycetes</taxon>
        <taxon>Dothideomycetes incertae sedis</taxon>
        <taxon>Coniosporium</taxon>
    </lineage>
</organism>
<sequence length="240" mass="26498">MALNTTGTAWQFSRSFIKYVQDQLLQRTAPNLSITIVTMAETVPNDGEVVGAGNEEAAVIAAPTSPEMVAGKIYRSSFPHPENLDFLGTLKLKTILTLVNTPYPEANVEFVKQRDIQHVTILLPANKEVIRVSQCDMTRVLNVVLDTSNHPLLIHCNKGKHRTGCVVGAFRKTLGESFENIFAEYHVYAGAKARKLDEAFIEQFDTRTVLWLARANGFVEGNGSESPMLGPVVKRQRTAA</sequence>
<reference evidence="1" key="1">
    <citation type="submission" date="2022-10" db="EMBL/GenBank/DDBJ databases">
        <title>Culturing micro-colonial fungi from biological soil crusts in the Mojave desert and describing Neophaeococcomyces mojavensis, and introducing the new genera and species Taxawa tesnikishii.</title>
        <authorList>
            <person name="Kurbessoian T."/>
            <person name="Stajich J.E."/>
        </authorList>
    </citation>
    <scope>NUCLEOTIDE SEQUENCE</scope>
    <source>
        <strain evidence="1">JES_115</strain>
    </source>
</reference>
<comment type="caution">
    <text evidence="1">The sequence shown here is derived from an EMBL/GenBank/DDBJ whole genome shotgun (WGS) entry which is preliminary data.</text>
</comment>
<keyword evidence="2" id="KW-1185">Reference proteome</keyword>
<evidence type="ECO:0000313" key="2">
    <source>
        <dbReference type="Proteomes" id="UP001172680"/>
    </source>
</evidence>